<keyword evidence="4" id="KW-1185">Reference proteome</keyword>
<reference evidence="1 3" key="1">
    <citation type="submission" date="2017-11" db="EMBL/GenBank/DDBJ databases">
        <title>Comparitive Functional Genomics of Dry Heat Resistant strains isolated from the Viking Spacecraft.</title>
        <authorList>
            <person name="Seuylemezian A."/>
            <person name="Cooper K."/>
            <person name="Vaishampayan P."/>
        </authorList>
    </citation>
    <scope>NUCLEOTIDE SEQUENCE [LARGE SCALE GENOMIC DNA]</scope>
    <source>
        <strain evidence="1 3">M4.6</strain>
    </source>
</reference>
<accession>A0A2N5GFL8</accession>
<reference evidence="2 4" key="2">
    <citation type="submission" date="2017-12" db="EMBL/GenBank/DDBJ databases">
        <title>Comparative Functional Genomics of Dry Heat Resistant strains isolated from the Viking Spacecraft.</title>
        <authorList>
            <person name="Seuylemezian A."/>
            <person name="Cooper K."/>
            <person name="Vaishampayan P."/>
        </authorList>
    </citation>
    <scope>NUCLEOTIDE SEQUENCE [LARGE SCALE GENOMIC DNA]</scope>
    <source>
        <strain evidence="2 4">ATCC 29669</strain>
    </source>
</reference>
<dbReference type="Proteomes" id="UP000234951">
    <property type="component" value="Unassembled WGS sequence"/>
</dbReference>
<evidence type="ECO:0000313" key="1">
    <source>
        <dbReference type="EMBL" id="PLR79521.1"/>
    </source>
</evidence>
<gene>
    <name evidence="1" type="ORF">CU635_22785</name>
    <name evidence="2" type="ORF">CVD25_15795</name>
</gene>
<dbReference type="OrthoDB" id="2922091at2"/>
<name>A0A2N5GFL8_9BACI</name>
<dbReference type="EMBL" id="PGVA01000095">
    <property type="protein sequence ID" value="PLR79521.1"/>
    <property type="molecule type" value="Genomic_DNA"/>
</dbReference>
<evidence type="ECO:0000313" key="2">
    <source>
        <dbReference type="EMBL" id="PLR94922.1"/>
    </source>
</evidence>
<proteinExistence type="predicted"/>
<dbReference type="PROSITE" id="PS51257">
    <property type="entry name" value="PROKAR_LIPOPROTEIN"/>
    <property type="match status" value="1"/>
</dbReference>
<comment type="caution">
    <text evidence="1">The sequence shown here is derived from an EMBL/GenBank/DDBJ whole genome shotgun (WGS) entry which is preliminary data.</text>
</comment>
<evidence type="ECO:0000313" key="3">
    <source>
        <dbReference type="Proteomes" id="UP000234951"/>
    </source>
</evidence>
<organism evidence="1 3">
    <name type="scientific">Bacillus canaveralius</name>
    <dbReference type="NCBI Taxonomy" id="1403243"/>
    <lineage>
        <taxon>Bacteria</taxon>
        <taxon>Bacillati</taxon>
        <taxon>Bacillota</taxon>
        <taxon>Bacilli</taxon>
        <taxon>Bacillales</taxon>
        <taxon>Bacillaceae</taxon>
        <taxon>Bacillus</taxon>
    </lineage>
</organism>
<dbReference type="RefSeq" id="WP_101579635.1">
    <property type="nucleotide sequence ID" value="NZ_PGVA01000095.1"/>
</dbReference>
<sequence>MRKFYYLMISAAILAGCQTEAQTKTIEKPQEEVPHTKEDWIKQSGIKTELASAEDPIIEVIHIRGRKQPEILASYTKSNPELNEQTGILIGKSFDEKTRKWKVFFREEAPAVADFRMVGPITVEYEGKQTTRVVVEHQSAGASMVPTSARLFGFANGEFKQIGELTSEYVETGKVAVEDNLIVFKGEEQQDSFQWSEAQFESSPELLNSRKELGKYANIMLEYEAQAGELTVTGDKEGVVYAQPGGTIGIRQSGLVKGSARIFHSLKQADQPGLYTITEDDHNRDIVFDFQYGHTIKKVTILLESSLQKEMASAGFFDQTFVEEIRQNKLKGIVYPIGTMVDQIKTEKGKPDFEENWSGSLVFGYKDHAFGYLETENAKSIHYVSYFPGERQLFFKEAEKVLGVPGAEGVSDKDGNYFQLYDAGNGKELWLEGTSEQKDSPIREIRLIQK</sequence>
<dbReference type="AlphaFoldDB" id="A0A2N5GFL8"/>
<protein>
    <recommendedName>
        <fullName evidence="5">Lipoprotein</fullName>
    </recommendedName>
</protein>
<dbReference type="Proteomes" id="UP000235114">
    <property type="component" value="Unassembled WGS sequence"/>
</dbReference>
<evidence type="ECO:0000313" key="4">
    <source>
        <dbReference type="Proteomes" id="UP000235114"/>
    </source>
</evidence>
<evidence type="ECO:0008006" key="5">
    <source>
        <dbReference type="Google" id="ProtNLM"/>
    </source>
</evidence>
<dbReference type="EMBL" id="PGVD01000045">
    <property type="protein sequence ID" value="PLR94922.1"/>
    <property type="molecule type" value="Genomic_DNA"/>
</dbReference>